<feature type="domain" description="MmeI-like C-terminal" evidence="1">
    <location>
        <begin position="12"/>
        <end position="89"/>
    </location>
</feature>
<protein>
    <submittedName>
        <fullName evidence="2">Type IIL restriction-modification enzyme MmeI</fullName>
    </submittedName>
</protein>
<sequence length="94" mass="11078">MVYNTFPFPDVSEKKRLTVAEKAMAIVAIREDYPELSIEDLYDPDTMPADLKQAHYELDVVVEQCYQIKPFYSDIERLECLFKLYEKMMEAENA</sequence>
<dbReference type="RefSeq" id="WP_317686765.1">
    <property type="nucleotide sequence ID" value="NZ_JAJTZO010000141.1"/>
</dbReference>
<evidence type="ECO:0000313" key="2">
    <source>
        <dbReference type="EMBL" id="MDV7251285.1"/>
    </source>
</evidence>
<dbReference type="Proteomes" id="UP001187425">
    <property type="component" value="Unassembled WGS sequence"/>
</dbReference>
<comment type="caution">
    <text evidence="2">The sequence shown here is derived from an EMBL/GenBank/DDBJ whole genome shotgun (WGS) entry which is preliminary data.</text>
</comment>
<gene>
    <name evidence="2" type="ORF">R4K57_23520</name>
</gene>
<dbReference type="InterPro" id="IPR046818">
    <property type="entry name" value="MmeI_C"/>
</dbReference>
<proteinExistence type="predicted"/>
<name>A0AAW8ZVS6_9XANT</name>
<accession>A0AAW8ZVS6</accession>
<evidence type="ECO:0000259" key="1">
    <source>
        <dbReference type="Pfam" id="PF20467"/>
    </source>
</evidence>
<organism evidence="2 3">
    <name type="scientific">Xanthomonas hortorum pv. vitians</name>
    <dbReference type="NCBI Taxonomy" id="83224"/>
    <lineage>
        <taxon>Bacteria</taxon>
        <taxon>Pseudomonadati</taxon>
        <taxon>Pseudomonadota</taxon>
        <taxon>Gammaproteobacteria</taxon>
        <taxon>Lysobacterales</taxon>
        <taxon>Lysobacteraceae</taxon>
        <taxon>Xanthomonas</taxon>
    </lineage>
</organism>
<dbReference type="AlphaFoldDB" id="A0AAW8ZVS6"/>
<reference evidence="2 3" key="1">
    <citation type="submission" date="2023-10" db="EMBL/GenBank/DDBJ databases">
        <title>A new tool for lettuce pathogen research.</title>
        <authorList>
            <person name="Horton K.N."/>
            <person name="Cseke L.J."/>
            <person name="Badiwe M."/>
            <person name="Tesfaye D."/>
            <person name="Klein A."/>
            <person name="Su J."/>
            <person name="Potnis N."/>
            <person name="Gassmann W."/>
        </authorList>
    </citation>
    <scope>NUCLEOTIDE SEQUENCE [LARGE SCALE GENOMIC DNA]</scope>
    <source>
        <strain evidence="2 3">JSKH1901</strain>
    </source>
</reference>
<evidence type="ECO:0000313" key="3">
    <source>
        <dbReference type="Proteomes" id="UP001187425"/>
    </source>
</evidence>
<dbReference type="Pfam" id="PF20467">
    <property type="entry name" value="MmeI_C"/>
    <property type="match status" value="1"/>
</dbReference>
<dbReference type="EMBL" id="JAWMQI010000172">
    <property type="protein sequence ID" value="MDV7251285.1"/>
    <property type="molecule type" value="Genomic_DNA"/>
</dbReference>